<evidence type="ECO:0000313" key="1">
    <source>
        <dbReference type="EMBL" id="VFK80658.1"/>
    </source>
</evidence>
<gene>
    <name evidence="1" type="ORF">BECKSD772D_GA0070982_11382</name>
</gene>
<organism evidence="1">
    <name type="scientific">Candidatus Kentrum sp. SD</name>
    <dbReference type="NCBI Taxonomy" id="2126332"/>
    <lineage>
        <taxon>Bacteria</taxon>
        <taxon>Pseudomonadati</taxon>
        <taxon>Pseudomonadota</taxon>
        <taxon>Gammaproteobacteria</taxon>
        <taxon>Candidatus Kentrum</taxon>
    </lineage>
</organism>
<name>A0A451BQV1_9GAMM</name>
<dbReference type="EMBL" id="CAADHB010000138">
    <property type="protein sequence ID" value="VFK80658.1"/>
    <property type="molecule type" value="Genomic_DNA"/>
</dbReference>
<reference evidence="1" key="1">
    <citation type="submission" date="2019-02" db="EMBL/GenBank/DDBJ databases">
        <authorList>
            <person name="Gruber-Vodicka R. H."/>
            <person name="Seah K. B. B."/>
        </authorList>
    </citation>
    <scope>NUCLEOTIDE SEQUENCE</scope>
    <source>
        <strain evidence="1">BECK_S127</strain>
    </source>
</reference>
<protein>
    <submittedName>
        <fullName evidence="1">Uncharacterized protein</fullName>
    </submittedName>
</protein>
<proteinExistence type="predicted"/>
<sequence length="103" mass="12062">MGTIGATRQPIKNTAEREALGFMFVFRKNKNSEKTGARVRNTPFGTYCYALTDKEHSRTRSVRIYVLFILLWRYRRFHSNLPTDFPNGHVVWPIPRIMKVVST</sequence>
<accession>A0A451BQV1</accession>
<dbReference type="AlphaFoldDB" id="A0A451BQV1"/>